<protein>
    <submittedName>
        <fullName evidence="2">Uncharacterized protein</fullName>
    </submittedName>
</protein>
<proteinExistence type="predicted"/>
<dbReference type="OrthoDB" id="170376at2157"/>
<evidence type="ECO:0000313" key="2">
    <source>
        <dbReference type="EMBL" id="SDR27578.1"/>
    </source>
</evidence>
<dbReference type="AlphaFoldDB" id="A0A1H1HR28"/>
<evidence type="ECO:0000256" key="1">
    <source>
        <dbReference type="SAM" id="Phobius"/>
    </source>
</evidence>
<organism evidence="2 3">
    <name type="scientific">Natronobacterium texcoconense</name>
    <dbReference type="NCBI Taxonomy" id="1095778"/>
    <lineage>
        <taxon>Archaea</taxon>
        <taxon>Methanobacteriati</taxon>
        <taxon>Methanobacteriota</taxon>
        <taxon>Stenosarchaea group</taxon>
        <taxon>Halobacteria</taxon>
        <taxon>Halobacteriales</taxon>
        <taxon>Natrialbaceae</taxon>
        <taxon>Natronobacterium</taxon>
    </lineage>
</organism>
<reference evidence="3" key="1">
    <citation type="submission" date="2016-10" db="EMBL/GenBank/DDBJ databases">
        <authorList>
            <person name="Varghese N."/>
            <person name="Submissions S."/>
        </authorList>
    </citation>
    <scope>NUCLEOTIDE SEQUENCE [LARGE SCALE GENOMIC DNA]</scope>
    <source>
        <strain evidence="3">DSM 24767</strain>
    </source>
</reference>
<evidence type="ECO:0000313" key="3">
    <source>
        <dbReference type="Proteomes" id="UP000198848"/>
    </source>
</evidence>
<keyword evidence="3" id="KW-1185">Reference proteome</keyword>
<accession>A0A1H1HR28</accession>
<feature type="transmembrane region" description="Helical" evidence="1">
    <location>
        <begin position="45"/>
        <end position="68"/>
    </location>
</feature>
<feature type="transmembrane region" description="Helical" evidence="1">
    <location>
        <begin position="7"/>
        <end position="33"/>
    </location>
</feature>
<name>A0A1H1HR28_NATTX</name>
<sequence>MLERKQIIEIAVAVSSVLLMIGAMIGIGMMHGGDDSILTPEGAELLVWAIVGFVLLLTIVGIGLAFLLNEPGEGLEDENTDAQSAV</sequence>
<dbReference type="RefSeq" id="WP_090383342.1">
    <property type="nucleotide sequence ID" value="NZ_FNLC01000003.1"/>
</dbReference>
<gene>
    <name evidence="2" type="ORF">SAMN04489842_2952</name>
</gene>
<dbReference type="EMBL" id="FNLC01000003">
    <property type="protein sequence ID" value="SDR27578.1"/>
    <property type="molecule type" value="Genomic_DNA"/>
</dbReference>
<dbReference type="STRING" id="1095778.SAMN04489842_2952"/>
<keyword evidence="1" id="KW-0472">Membrane</keyword>
<dbReference type="Pfam" id="PF24284">
    <property type="entry name" value="DUF7472"/>
    <property type="match status" value="1"/>
</dbReference>
<keyword evidence="1" id="KW-1133">Transmembrane helix</keyword>
<dbReference type="Proteomes" id="UP000198848">
    <property type="component" value="Unassembled WGS sequence"/>
</dbReference>
<dbReference type="InterPro" id="IPR055895">
    <property type="entry name" value="DUF7472"/>
</dbReference>
<keyword evidence="1" id="KW-0812">Transmembrane</keyword>